<protein>
    <submittedName>
        <fullName evidence="1">Uncharacterized protein</fullName>
    </submittedName>
</protein>
<evidence type="ECO:0000313" key="2">
    <source>
        <dbReference type="Proteomes" id="UP000236173"/>
    </source>
</evidence>
<comment type="caution">
    <text evidence="1">The sequence shown here is derived from an EMBL/GenBank/DDBJ whole genome shotgun (WGS) entry which is preliminary data.</text>
</comment>
<organism evidence="1 2">
    <name type="scientific">Candidatus Fervidibacter japonicus</name>
    <dbReference type="NCBI Taxonomy" id="2035412"/>
    <lineage>
        <taxon>Bacteria</taxon>
        <taxon>Candidatus Fervidibacterota</taxon>
        <taxon>Candidatus Fervidibacter</taxon>
    </lineage>
</organism>
<proteinExistence type="predicted"/>
<reference evidence="2" key="1">
    <citation type="submission" date="2017-09" db="EMBL/GenBank/DDBJ databases">
        <title>Metaegenomics of thermophilic ammonia-oxidizing enrichment culture.</title>
        <authorList>
            <person name="Kato S."/>
            <person name="Suzuki K."/>
        </authorList>
    </citation>
    <scope>NUCLEOTIDE SEQUENCE [LARGE SCALE GENOMIC DNA]</scope>
</reference>
<name>A0A2H5XFB3_9BACT</name>
<sequence>MTGLLRCQRLLSVAAAPGCGRANTAQVVATPAPAAAFTAGERQAAQTLWNLIVWLRARESPDRSPHMGCCKGGRSVPRSLVILGAALTLSVAAAQPQWTVNWQFEVVVREAQLAELQANGVPLLRWRGENAAALVQEWARRLNDARWRGATANAVTIARVEGGYALILESVPLLTVTHATARAWGSDAYALVQQWASRLRQALSWEWIAVPADSVTVAVGEEVALPLFGNASGVVQVEARPPEPVRLRVSTTNDKIAVHVHGVDVGAGVLRIVKGRVGVRLPYRILHRAAQWQRHPIAYARGRQISLLMAHEAVENAVLNALRLQLGAQWRLTPVSDGQAVRLLSPNTSFAWRLQVTGDQLLPVDETVTVPLRAFPQSLGDADLLVISNDPETFRDYRVLCRGTLPPAQTVRFMVHHRNGLPRPAWLALELLNTEEQPIEVIARFGYGVPRESELQVGHEATARFLQALTDDAAVRLTLPSQSAYRLFRFLLQPRDTASVLAELRLEAPAGVAYRVVTLPTEPPKTEVLTGSQLAEALVSVSEPPPFPKPVRTLTETHTAGGAWTFISVGRYGLQLPLKGRVLHGNYGVVYRVTLRFVNPTQRTWRAQLVVEPVGGVIRGAFVVNGRLVEVPLLRPYQERVLDEFPLAPGQTRILTVVTVPAAGSFYPIQLIARTQ</sequence>
<dbReference type="EMBL" id="BEHT01000040">
    <property type="protein sequence ID" value="GBC99855.1"/>
    <property type="molecule type" value="Genomic_DNA"/>
</dbReference>
<dbReference type="Proteomes" id="UP000236173">
    <property type="component" value="Unassembled WGS sequence"/>
</dbReference>
<dbReference type="AlphaFoldDB" id="A0A2H5XFB3"/>
<evidence type="ECO:0000313" key="1">
    <source>
        <dbReference type="EMBL" id="GBC99855.1"/>
    </source>
</evidence>
<accession>A0A2H5XFB3</accession>
<gene>
    <name evidence="1" type="ORF">HRbin17_02386</name>
</gene>